<feature type="domain" description="Peptidase M3A/M3B catalytic" evidence="9">
    <location>
        <begin position="229"/>
        <end position="661"/>
    </location>
</feature>
<keyword evidence="3 7" id="KW-0479">Metal-binding</keyword>
<evidence type="ECO:0000256" key="7">
    <source>
        <dbReference type="RuleBase" id="RU003435"/>
    </source>
</evidence>
<dbReference type="RefSeq" id="WP_280577673.1">
    <property type="nucleotide sequence ID" value="NZ_JARXRO010000014.1"/>
</dbReference>
<dbReference type="InterPro" id="IPR024077">
    <property type="entry name" value="Neurolysin/TOP_dom2"/>
</dbReference>
<reference evidence="10 11" key="1">
    <citation type="submission" date="2023-04" db="EMBL/GenBank/DDBJ databases">
        <title>Luteimonas sp. M1R5S59.</title>
        <authorList>
            <person name="Sun J.-Q."/>
        </authorList>
    </citation>
    <scope>NUCLEOTIDE SEQUENCE [LARGE SCALE GENOMIC DNA]</scope>
    <source>
        <strain evidence="10 11">M1R5S59</strain>
    </source>
</reference>
<evidence type="ECO:0000256" key="1">
    <source>
        <dbReference type="ARBA" id="ARBA00006040"/>
    </source>
</evidence>
<dbReference type="InterPro" id="IPR024079">
    <property type="entry name" value="MetalloPept_cat_dom_sf"/>
</dbReference>
<dbReference type="InterPro" id="IPR001567">
    <property type="entry name" value="Pept_M3A_M3B_dom"/>
</dbReference>
<evidence type="ECO:0000256" key="6">
    <source>
        <dbReference type="ARBA" id="ARBA00023049"/>
    </source>
</evidence>
<dbReference type="Pfam" id="PF01432">
    <property type="entry name" value="Peptidase_M3"/>
    <property type="match status" value="1"/>
</dbReference>
<comment type="cofactor">
    <cofactor evidence="7">
        <name>Zn(2+)</name>
        <dbReference type="ChEBI" id="CHEBI:29105"/>
    </cofactor>
    <text evidence="7">Binds 1 zinc ion.</text>
</comment>
<accession>A0ABT6JRU5</accession>
<dbReference type="PANTHER" id="PTHR11804">
    <property type="entry name" value="PROTEASE M3 THIMET OLIGOPEPTIDASE-RELATED"/>
    <property type="match status" value="1"/>
</dbReference>
<comment type="caution">
    <text evidence="10">The sequence shown here is derived from an EMBL/GenBank/DDBJ whole genome shotgun (WGS) entry which is preliminary data.</text>
</comment>
<evidence type="ECO:0000256" key="3">
    <source>
        <dbReference type="ARBA" id="ARBA00022723"/>
    </source>
</evidence>
<evidence type="ECO:0000313" key="11">
    <source>
        <dbReference type="Proteomes" id="UP001156873"/>
    </source>
</evidence>
<dbReference type="Gene3D" id="3.40.390.10">
    <property type="entry name" value="Collagenase (Catalytic Domain)"/>
    <property type="match status" value="1"/>
</dbReference>
<comment type="similarity">
    <text evidence="1 7">Belongs to the peptidase M3 family.</text>
</comment>
<dbReference type="EMBL" id="JARXRO010000014">
    <property type="protein sequence ID" value="MDH5833408.1"/>
    <property type="molecule type" value="Genomic_DNA"/>
</dbReference>
<dbReference type="InterPro" id="IPR045090">
    <property type="entry name" value="Pept_M3A_M3B"/>
</dbReference>
<sequence length="666" mass="73703">MHRIVLLSCLVAAAVPAHGQPAASARLTVEPMLTPASVEMVDQTCDRLLAQASDLRDALETDQATPSLGTLRQYDDLWTVVGAARRDANLLASTSPDAAIRAAGRACLQRATQAQDAMQLSRRIHDRLKAIPLADADAETRHVLTRRLADFDRAGVSRDEATRTRIATLNDAITALEIRFAENIANGRRTVVAEPAELEGLPADYLAARKAGADGRVVISTDTPDLTPVMNYARSDALRRRLNEANQTRAPENDAVLRELIAQRDALARLLGRPDFPSLHQEGSMVDSPARVQSFLAELARAGDGPARADLARMLQRLQREQPGATTVPMWSEAYLTQLIKKEEYDLDPQEVRRYFSYDHVRDGLLQLTRDLMGVEIRPWRTPVWDPSVESYEMLDGGQVIGRFYFDTHPRPGKFNHAAVFGIRPGVAGGSIPVAALVTSFPAGGHETGLMEHRDVEVFLHEYGHLIHAMLSGGKRYALSAMGNLEPDFMEAPSKMLENFIWDYDTLARFAVDESGRTIPRELVERMNRARYFGEALRDRRQISLANASLAMYLGPPEADLTARFTRAYDAYALLPYPAGVQPQNAFPHLAPYPGTYYTYMWSQTLALDMFARFEREGVRNPAVARDYRDKVLGPGGSMPAAALVEGFLGRPASLEAYRARLAKGQ</sequence>
<keyword evidence="5 7" id="KW-0862">Zinc</keyword>
<keyword evidence="8" id="KW-0732">Signal</keyword>
<evidence type="ECO:0000313" key="10">
    <source>
        <dbReference type="EMBL" id="MDH5833408.1"/>
    </source>
</evidence>
<protein>
    <submittedName>
        <fullName evidence="10">Zn-dependent oligopeptidase</fullName>
        <ecNumber evidence="10">3.4.24.-</ecNumber>
    </submittedName>
</protein>
<keyword evidence="2 7" id="KW-0645">Protease</keyword>
<dbReference type="Gene3D" id="1.10.1370.10">
    <property type="entry name" value="Neurolysin, domain 3"/>
    <property type="match status" value="1"/>
</dbReference>
<dbReference type="CDD" id="cd06455">
    <property type="entry name" value="M3A_TOP"/>
    <property type="match status" value="1"/>
</dbReference>
<keyword evidence="4 7" id="KW-0378">Hydrolase</keyword>
<evidence type="ECO:0000256" key="2">
    <source>
        <dbReference type="ARBA" id="ARBA00022670"/>
    </source>
</evidence>
<feature type="signal peptide" evidence="8">
    <location>
        <begin position="1"/>
        <end position="19"/>
    </location>
</feature>
<evidence type="ECO:0000259" key="9">
    <source>
        <dbReference type="Pfam" id="PF01432"/>
    </source>
</evidence>
<evidence type="ECO:0000256" key="4">
    <source>
        <dbReference type="ARBA" id="ARBA00022801"/>
    </source>
</evidence>
<gene>
    <name evidence="10" type="ORF">QFW81_05640</name>
</gene>
<name>A0ABT6JRU5_9GAMM</name>
<dbReference type="Proteomes" id="UP001156873">
    <property type="component" value="Unassembled WGS sequence"/>
</dbReference>
<keyword evidence="6 7" id="KW-0482">Metalloprotease</keyword>
<dbReference type="EC" id="3.4.24.-" evidence="10"/>
<proteinExistence type="inferred from homology"/>
<dbReference type="PANTHER" id="PTHR11804:SF84">
    <property type="entry name" value="SACCHAROLYSIN"/>
    <property type="match status" value="1"/>
</dbReference>
<dbReference type="GO" id="GO:0016787">
    <property type="term" value="F:hydrolase activity"/>
    <property type="evidence" value="ECO:0007669"/>
    <property type="project" value="UniProtKB-KW"/>
</dbReference>
<organism evidence="10 11">
    <name type="scientific">Luteimonas kalidii</name>
    <dbReference type="NCBI Taxonomy" id="3042025"/>
    <lineage>
        <taxon>Bacteria</taxon>
        <taxon>Pseudomonadati</taxon>
        <taxon>Pseudomonadota</taxon>
        <taxon>Gammaproteobacteria</taxon>
        <taxon>Lysobacterales</taxon>
        <taxon>Lysobacteraceae</taxon>
        <taxon>Luteimonas</taxon>
    </lineage>
</organism>
<keyword evidence="11" id="KW-1185">Reference proteome</keyword>
<evidence type="ECO:0000256" key="8">
    <source>
        <dbReference type="SAM" id="SignalP"/>
    </source>
</evidence>
<evidence type="ECO:0000256" key="5">
    <source>
        <dbReference type="ARBA" id="ARBA00022833"/>
    </source>
</evidence>
<dbReference type="SUPFAM" id="SSF55486">
    <property type="entry name" value="Metalloproteases ('zincins'), catalytic domain"/>
    <property type="match status" value="1"/>
</dbReference>
<feature type="chain" id="PRO_5046233521" evidence="8">
    <location>
        <begin position="20"/>
        <end position="666"/>
    </location>
</feature>